<accession>A0A0U2V1F0</accession>
<comment type="cofactor">
    <cofactor evidence="1">
        <name>Zn(2+)</name>
        <dbReference type="ChEBI" id="CHEBI:29105"/>
    </cofactor>
</comment>
<dbReference type="PATRIC" id="fig|230361.4.peg.562"/>
<dbReference type="Proteomes" id="UP000067738">
    <property type="component" value="Chromosome"/>
</dbReference>
<dbReference type="RefSeq" id="WP_058738666.1">
    <property type="nucleotide sequence ID" value="NZ_CP011266.1"/>
</dbReference>
<evidence type="ECO:0000256" key="7">
    <source>
        <dbReference type="ARBA" id="ARBA00022723"/>
    </source>
</evidence>
<evidence type="ECO:0000256" key="8">
    <source>
        <dbReference type="ARBA" id="ARBA00022801"/>
    </source>
</evidence>
<keyword evidence="5" id="KW-0645">Protease</keyword>
<dbReference type="InterPro" id="IPR044537">
    <property type="entry name" value="Rip2-like"/>
</dbReference>
<name>A0A0U2V1F0_9EURY</name>
<evidence type="ECO:0000256" key="12">
    <source>
        <dbReference type="ARBA" id="ARBA00023136"/>
    </source>
</evidence>
<evidence type="ECO:0000256" key="3">
    <source>
        <dbReference type="ARBA" id="ARBA00007931"/>
    </source>
</evidence>
<keyword evidence="15" id="KW-1185">Reference proteome</keyword>
<evidence type="ECO:0000256" key="13">
    <source>
        <dbReference type="SAM" id="Phobius"/>
    </source>
</evidence>
<feature type="transmembrane region" description="Helical" evidence="13">
    <location>
        <begin position="12"/>
        <end position="28"/>
    </location>
</feature>
<evidence type="ECO:0000256" key="1">
    <source>
        <dbReference type="ARBA" id="ARBA00001947"/>
    </source>
</evidence>
<comment type="subcellular location">
    <subcellularLocation>
        <location evidence="2">Cell membrane</location>
        <topology evidence="2">Multi-pass membrane protein</topology>
    </subcellularLocation>
</comment>
<dbReference type="AlphaFoldDB" id="A0A0U2V1F0"/>
<evidence type="ECO:0000256" key="11">
    <source>
        <dbReference type="ARBA" id="ARBA00023049"/>
    </source>
</evidence>
<comment type="similarity">
    <text evidence="3">Belongs to the peptidase M50B family.</text>
</comment>
<keyword evidence="12 13" id="KW-0472">Membrane</keyword>
<dbReference type="InterPro" id="IPR052348">
    <property type="entry name" value="Metallopeptidase_M50B"/>
</dbReference>
<dbReference type="EMBL" id="CP011266">
    <property type="protein sequence ID" value="ALT68338.1"/>
    <property type="molecule type" value="Genomic_DNA"/>
</dbReference>
<gene>
    <name evidence="14" type="ORF">sm9_0539</name>
</gene>
<keyword evidence="8" id="KW-0378">Hydrolase</keyword>
<feature type="transmembrane region" description="Helical" evidence="13">
    <location>
        <begin position="182"/>
        <end position="200"/>
    </location>
</feature>
<keyword evidence="4" id="KW-1003">Cell membrane</keyword>
<sequence length="214" mass="23561">MFKVTASELRDLIIAFIFISLSFSILYSGRNVNLLMSILPIVMIGLGLGFILHELGHKFTSMHYGYWAEFKLWPTGLIFALISSFFGFVFAAPGAVYTYAGHNLDDKTNGIISIAGPVVNIVLALVFLLIGAAIYGPAHYNATMQYIFIVCTLGFSTNSYLAVFNLIPIWNLDGSKVLAWNIIVWIITIAIAGVMTYLSMTMGAENIIRMILGL</sequence>
<dbReference type="KEGG" id="mmil:sm9_0539"/>
<evidence type="ECO:0000256" key="10">
    <source>
        <dbReference type="ARBA" id="ARBA00022989"/>
    </source>
</evidence>
<dbReference type="GO" id="GO:0006508">
    <property type="term" value="P:proteolysis"/>
    <property type="evidence" value="ECO:0007669"/>
    <property type="project" value="UniProtKB-KW"/>
</dbReference>
<dbReference type="OrthoDB" id="86131at2157"/>
<dbReference type="GO" id="GO:0005886">
    <property type="term" value="C:plasma membrane"/>
    <property type="evidence" value="ECO:0007669"/>
    <property type="project" value="UniProtKB-SubCell"/>
</dbReference>
<feature type="transmembrane region" description="Helical" evidence="13">
    <location>
        <begin position="146"/>
        <end position="170"/>
    </location>
</feature>
<organism evidence="14 15">
    <name type="scientific">Methanobrevibacter millerae</name>
    <dbReference type="NCBI Taxonomy" id="230361"/>
    <lineage>
        <taxon>Archaea</taxon>
        <taxon>Methanobacteriati</taxon>
        <taxon>Methanobacteriota</taxon>
        <taxon>Methanomada group</taxon>
        <taxon>Methanobacteria</taxon>
        <taxon>Methanobacteriales</taxon>
        <taxon>Methanobacteriaceae</taxon>
        <taxon>Methanobrevibacter</taxon>
    </lineage>
</organism>
<dbReference type="PANTHER" id="PTHR35864">
    <property type="entry name" value="ZINC METALLOPROTEASE MJ0611-RELATED"/>
    <property type="match status" value="1"/>
</dbReference>
<keyword evidence="9" id="KW-0862">Zinc</keyword>
<dbReference type="GO" id="GO:0046872">
    <property type="term" value="F:metal ion binding"/>
    <property type="evidence" value="ECO:0007669"/>
    <property type="project" value="UniProtKB-KW"/>
</dbReference>
<evidence type="ECO:0000313" key="15">
    <source>
        <dbReference type="Proteomes" id="UP000067738"/>
    </source>
</evidence>
<feature type="transmembrane region" description="Helical" evidence="13">
    <location>
        <begin position="111"/>
        <end position="134"/>
    </location>
</feature>
<reference evidence="14 15" key="1">
    <citation type="submission" date="2015-04" db="EMBL/GenBank/DDBJ databases">
        <title>The complete genome sequence of the rumen methanogen Methanobrevibacter millerae SM9.</title>
        <authorList>
            <person name="Leahy S.C."/>
            <person name="Kelly W.J."/>
            <person name="Pacheco D.M."/>
            <person name="Li D."/>
            <person name="Altermann E."/>
            <person name="Attwood G.T."/>
        </authorList>
    </citation>
    <scope>NUCLEOTIDE SEQUENCE [LARGE SCALE GENOMIC DNA]</scope>
    <source>
        <strain evidence="14 15">SM9</strain>
    </source>
</reference>
<dbReference type="CDD" id="cd06158">
    <property type="entry name" value="S2P-M50_like_1"/>
    <property type="match status" value="1"/>
</dbReference>
<evidence type="ECO:0000256" key="2">
    <source>
        <dbReference type="ARBA" id="ARBA00004651"/>
    </source>
</evidence>
<evidence type="ECO:0000256" key="9">
    <source>
        <dbReference type="ARBA" id="ARBA00022833"/>
    </source>
</evidence>
<evidence type="ECO:0000313" key="14">
    <source>
        <dbReference type="EMBL" id="ALT68338.1"/>
    </source>
</evidence>
<dbReference type="GO" id="GO:0008237">
    <property type="term" value="F:metallopeptidase activity"/>
    <property type="evidence" value="ECO:0007669"/>
    <property type="project" value="UniProtKB-KW"/>
</dbReference>
<evidence type="ECO:0000256" key="6">
    <source>
        <dbReference type="ARBA" id="ARBA00022692"/>
    </source>
</evidence>
<keyword evidence="11" id="KW-0482">Metalloprotease</keyword>
<feature type="transmembrane region" description="Helical" evidence="13">
    <location>
        <begin position="72"/>
        <end position="99"/>
    </location>
</feature>
<keyword evidence="6 13" id="KW-0812">Transmembrane</keyword>
<evidence type="ECO:0000256" key="4">
    <source>
        <dbReference type="ARBA" id="ARBA00022475"/>
    </source>
</evidence>
<dbReference type="GeneID" id="26735515"/>
<evidence type="ECO:0000256" key="5">
    <source>
        <dbReference type="ARBA" id="ARBA00022670"/>
    </source>
</evidence>
<protein>
    <submittedName>
        <fullName evidence="14">Peptidase M50 family</fullName>
    </submittedName>
</protein>
<keyword evidence="10 13" id="KW-1133">Transmembrane helix</keyword>
<proteinExistence type="inferred from homology"/>
<dbReference type="PANTHER" id="PTHR35864:SF1">
    <property type="entry name" value="ZINC METALLOPROTEASE YWHC-RELATED"/>
    <property type="match status" value="1"/>
</dbReference>
<keyword evidence="7" id="KW-0479">Metal-binding</keyword>
<feature type="transmembrane region" description="Helical" evidence="13">
    <location>
        <begin position="34"/>
        <end position="52"/>
    </location>
</feature>